<reference evidence="21" key="1">
    <citation type="submission" date="2022-10" db="EMBL/GenBank/DDBJ databases">
        <title>Culturing micro-colonial fungi from biological soil crusts in the Mojave desert and describing Neophaeococcomyces mojavensis, and introducing the new genera and species Taxawa tesnikishii.</title>
        <authorList>
            <person name="Kurbessoian T."/>
            <person name="Stajich J.E."/>
        </authorList>
    </citation>
    <scope>NUCLEOTIDE SEQUENCE</scope>
    <source>
        <strain evidence="21">TK_41</strain>
    </source>
</reference>
<dbReference type="InterPro" id="IPR013083">
    <property type="entry name" value="Znf_RING/FYVE/PHD"/>
</dbReference>
<feature type="compositionally biased region" description="Basic and acidic residues" evidence="18">
    <location>
        <begin position="416"/>
        <end position="425"/>
    </location>
</feature>
<dbReference type="EC" id="2.3.2.27" evidence="6"/>
<evidence type="ECO:0000256" key="5">
    <source>
        <dbReference type="ARBA" id="ARBA00004906"/>
    </source>
</evidence>
<comment type="caution">
    <text evidence="21">The sequence shown here is derived from an EMBL/GenBank/DDBJ whole genome shotgun (WGS) entry which is preliminary data.</text>
</comment>
<dbReference type="AlphaFoldDB" id="A0AA39CF08"/>
<keyword evidence="15" id="KW-0458">Lysosome</keyword>
<feature type="compositionally biased region" description="Pro residues" evidence="18">
    <location>
        <begin position="12"/>
        <end position="27"/>
    </location>
</feature>
<dbReference type="EMBL" id="JAPDRK010000015">
    <property type="protein sequence ID" value="KAJ9605737.1"/>
    <property type="molecule type" value="Genomic_DNA"/>
</dbReference>
<dbReference type="GO" id="GO:0070936">
    <property type="term" value="P:protein K48-linked ubiquitination"/>
    <property type="evidence" value="ECO:0007669"/>
    <property type="project" value="TreeGrafter"/>
</dbReference>
<evidence type="ECO:0000313" key="21">
    <source>
        <dbReference type="EMBL" id="KAJ9605737.1"/>
    </source>
</evidence>
<dbReference type="GO" id="GO:0008270">
    <property type="term" value="F:zinc ion binding"/>
    <property type="evidence" value="ECO:0007669"/>
    <property type="project" value="UniProtKB-KW"/>
</dbReference>
<dbReference type="PANTHER" id="PTHR46661:SF4">
    <property type="entry name" value="RING-TYPE DOMAIN-CONTAINING PROTEIN"/>
    <property type="match status" value="1"/>
</dbReference>
<evidence type="ECO:0000256" key="9">
    <source>
        <dbReference type="ARBA" id="ARBA00022723"/>
    </source>
</evidence>
<evidence type="ECO:0000256" key="10">
    <source>
        <dbReference type="ARBA" id="ARBA00022753"/>
    </source>
</evidence>
<dbReference type="SUPFAM" id="SSF57850">
    <property type="entry name" value="RING/U-box"/>
    <property type="match status" value="1"/>
</dbReference>
<evidence type="ECO:0000256" key="16">
    <source>
        <dbReference type="ARBA" id="ARBA00023288"/>
    </source>
</evidence>
<dbReference type="Proteomes" id="UP001172673">
    <property type="component" value="Unassembled WGS sequence"/>
</dbReference>
<evidence type="ECO:0000313" key="22">
    <source>
        <dbReference type="Proteomes" id="UP001172673"/>
    </source>
</evidence>
<protein>
    <recommendedName>
        <fullName evidence="6">RING-type E3 ubiquitin transferase</fullName>
        <ecNumber evidence="6">2.3.2.27</ecNumber>
    </recommendedName>
</protein>
<keyword evidence="8" id="KW-0519">Myristate</keyword>
<dbReference type="SMART" id="SM00064">
    <property type="entry name" value="FYVE"/>
    <property type="match status" value="1"/>
</dbReference>
<evidence type="ECO:0000256" key="13">
    <source>
        <dbReference type="ARBA" id="ARBA00022833"/>
    </source>
</evidence>
<evidence type="ECO:0000256" key="7">
    <source>
        <dbReference type="ARBA" id="ARBA00022679"/>
    </source>
</evidence>
<evidence type="ECO:0000259" key="19">
    <source>
        <dbReference type="PROSITE" id="PS50089"/>
    </source>
</evidence>
<evidence type="ECO:0000256" key="8">
    <source>
        <dbReference type="ARBA" id="ARBA00022707"/>
    </source>
</evidence>
<sequence>MNRDSTSQRPLPELPLPRPPPSRPAPVPLSASSSSHSGQILAAILRDRPLPLPLPSAEQTAEERRRSIIALDRKRRLTNPASYEEGRRRTNSGGWNDRRPIYDALRMDGPTSPRRHASSDTNLNRPLPEVIDLTASSPSPSEPQTPRPRRPSRNSSDNARRYVVPQWQPDHEVNECPICKRPFTWMFRRHHCRKCGRVVCNDCSPHRITIPRQFIVHPPGPDIFASPSDPVNRRVSVGSSEDELYDNPSSPHRFGASIQLEGGEKVRLCNPCVPDPQPDPFPNYAPLIPDRPGRGPSFDAGPRQNIGVASSFTPDSRPRGFSAGVGHQSRNAGVGGNPYLHQYHRSMGAAQPGYTHSDPRNDGLTLFGSYRGPSPPSRYRMQDSTTVLSPSSFLGPSSRNPPLQDPRTTYTRPRPSHLERPQPRDEMFGLAPQPHRSIPRPLHELTHSAAVHRPRMNENDICPVCRRALPPRGPDGDETPREAHIMECISSRDPSYHAESSNAAAAVRMAENGSDLASSSQHPHPQQLNMLSFIATEKDCVSQEDGQVLECTICMDEYNVGDELVRLECLCKFHRSCMMGWVERKAECPVHKLMG</sequence>
<evidence type="ECO:0000256" key="4">
    <source>
        <dbReference type="ARBA" id="ARBA00004371"/>
    </source>
</evidence>
<dbReference type="InterPro" id="IPR000306">
    <property type="entry name" value="Znf_FYVE"/>
</dbReference>
<feature type="compositionally biased region" description="Polar residues" evidence="18">
    <location>
        <begin position="382"/>
        <end position="411"/>
    </location>
</feature>
<keyword evidence="9" id="KW-0479">Metal-binding</keyword>
<keyword evidence="12" id="KW-0833">Ubl conjugation pathway</keyword>
<dbReference type="PANTHER" id="PTHR46661">
    <property type="entry name" value="E3 UBIQUITIN-PROTEIN LIGASE ZNRF1-LIKE PROTEIN"/>
    <property type="match status" value="1"/>
</dbReference>
<keyword evidence="10" id="KW-0967">Endosome</keyword>
<dbReference type="Gene3D" id="3.30.40.10">
    <property type="entry name" value="Zinc/RING finger domain, C3HC4 (zinc finger)"/>
    <property type="match status" value="2"/>
</dbReference>
<feature type="region of interest" description="Disordered" evidence="18">
    <location>
        <begin position="1"/>
        <end position="159"/>
    </location>
</feature>
<accession>A0AA39CF08</accession>
<evidence type="ECO:0000256" key="11">
    <source>
        <dbReference type="ARBA" id="ARBA00022771"/>
    </source>
</evidence>
<dbReference type="GO" id="GO:0016020">
    <property type="term" value="C:membrane"/>
    <property type="evidence" value="ECO:0007669"/>
    <property type="project" value="UniProtKB-SubCell"/>
</dbReference>
<keyword evidence="16" id="KW-0449">Lipoprotein</keyword>
<dbReference type="InterPro" id="IPR011011">
    <property type="entry name" value="Znf_FYVE_PHD"/>
</dbReference>
<dbReference type="Pfam" id="PF13639">
    <property type="entry name" value="zf-RING_2"/>
    <property type="match status" value="1"/>
</dbReference>
<gene>
    <name evidence="21" type="ORF">H2200_009586</name>
</gene>
<dbReference type="GO" id="GO:0005768">
    <property type="term" value="C:endosome"/>
    <property type="evidence" value="ECO:0007669"/>
    <property type="project" value="UniProtKB-SubCell"/>
</dbReference>
<comment type="subcellular location">
    <subcellularLocation>
        <location evidence="3">Endosome</location>
    </subcellularLocation>
    <subcellularLocation>
        <location evidence="4">Lysosome</location>
    </subcellularLocation>
    <subcellularLocation>
        <location evidence="2">Membrane</location>
        <topology evidence="2">Peripheral membrane protein</topology>
    </subcellularLocation>
</comment>
<evidence type="ECO:0000256" key="17">
    <source>
        <dbReference type="PROSITE-ProRule" id="PRU00175"/>
    </source>
</evidence>
<proteinExistence type="predicted"/>
<dbReference type="GO" id="GO:0061630">
    <property type="term" value="F:ubiquitin protein ligase activity"/>
    <property type="evidence" value="ECO:0007669"/>
    <property type="project" value="UniProtKB-EC"/>
</dbReference>
<dbReference type="Pfam" id="PF01363">
    <property type="entry name" value="FYVE"/>
    <property type="match status" value="1"/>
</dbReference>
<dbReference type="SMART" id="SM00184">
    <property type="entry name" value="RING"/>
    <property type="match status" value="1"/>
</dbReference>
<dbReference type="SUPFAM" id="SSF57903">
    <property type="entry name" value="FYVE/PHD zinc finger"/>
    <property type="match status" value="1"/>
</dbReference>
<keyword evidence="14" id="KW-0472">Membrane</keyword>
<dbReference type="PROSITE" id="PS50178">
    <property type="entry name" value="ZF_FYVE"/>
    <property type="match status" value="1"/>
</dbReference>
<evidence type="ECO:0000256" key="15">
    <source>
        <dbReference type="ARBA" id="ARBA00023228"/>
    </source>
</evidence>
<evidence type="ECO:0000256" key="2">
    <source>
        <dbReference type="ARBA" id="ARBA00004170"/>
    </source>
</evidence>
<comment type="pathway">
    <text evidence="5">Protein modification; protein ubiquitination.</text>
</comment>
<feature type="domain" description="FYVE-type" evidence="20">
    <location>
        <begin position="170"/>
        <end position="277"/>
    </location>
</feature>
<dbReference type="InterPro" id="IPR001841">
    <property type="entry name" value="Znf_RING"/>
</dbReference>
<keyword evidence="7" id="KW-0808">Transferase</keyword>
<evidence type="ECO:0000256" key="12">
    <source>
        <dbReference type="ARBA" id="ARBA00022786"/>
    </source>
</evidence>
<dbReference type="GO" id="GO:0043161">
    <property type="term" value="P:proteasome-mediated ubiquitin-dependent protein catabolic process"/>
    <property type="evidence" value="ECO:0007669"/>
    <property type="project" value="TreeGrafter"/>
</dbReference>
<feature type="region of interest" description="Disordered" evidence="18">
    <location>
        <begin position="294"/>
        <end position="331"/>
    </location>
</feature>
<keyword evidence="22" id="KW-1185">Reference proteome</keyword>
<evidence type="ECO:0000259" key="20">
    <source>
        <dbReference type="PROSITE" id="PS50178"/>
    </source>
</evidence>
<dbReference type="InterPro" id="IPR051878">
    <property type="entry name" value="ZNRF_ubiq-protein_ligase"/>
</dbReference>
<evidence type="ECO:0000256" key="14">
    <source>
        <dbReference type="ARBA" id="ARBA00023136"/>
    </source>
</evidence>
<dbReference type="InterPro" id="IPR017455">
    <property type="entry name" value="Znf_FYVE-rel"/>
</dbReference>
<evidence type="ECO:0000256" key="6">
    <source>
        <dbReference type="ARBA" id="ARBA00012483"/>
    </source>
</evidence>
<name>A0AA39CF08_9EURO</name>
<dbReference type="PROSITE" id="PS50089">
    <property type="entry name" value="ZF_RING_2"/>
    <property type="match status" value="1"/>
</dbReference>
<evidence type="ECO:0000256" key="3">
    <source>
        <dbReference type="ARBA" id="ARBA00004177"/>
    </source>
</evidence>
<feature type="region of interest" description="Disordered" evidence="18">
    <location>
        <begin position="349"/>
        <end position="425"/>
    </location>
</feature>
<feature type="domain" description="RING-type" evidence="19">
    <location>
        <begin position="551"/>
        <end position="592"/>
    </location>
</feature>
<evidence type="ECO:0000256" key="18">
    <source>
        <dbReference type="SAM" id="MobiDB-lite"/>
    </source>
</evidence>
<keyword evidence="13" id="KW-0862">Zinc</keyword>
<keyword evidence="11 17" id="KW-0863">Zinc-finger</keyword>
<comment type="catalytic activity">
    <reaction evidence="1">
        <text>S-ubiquitinyl-[E2 ubiquitin-conjugating enzyme]-L-cysteine + [acceptor protein]-L-lysine = [E2 ubiquitin-conjugating enzyme]-L-cysteine + N(6)-ubiquitinyl-[acceptor protein]-L-lysine.</text>
        <dbReference type="EC" id="2.3.2.27"/>
    </reaction>
</comment>
<evidence type="ECO:0000256" key="1">
    <source>
        <dbReference type="ARBA" id="ARBA00000900"/>
    </source>
</evidence>
<organism evidence="21 22">
    <name type="scientific">Cladophialophora chaetospira</name>
    <dbReference type="NCBI Taxonomy" id="386627"/>
    <lineage>
        <taxon>Eukaryota</taxon>
        <taxon>Fungi</taxon>
        <taxon>Dikarya</taxon>
        <taxon>Ascomycota</taxon>
        <taxon>Pezizomycotina</taxon>
        <taxon>Eurotiomycetes</taxon>
        <taxon>Chaetothyriomycetidae</taxon>
        <taxon>Chaetothyriales</taxon>
        <taxon>Herpotrichiellaceae</taxon>
        <taxon>Cladophialophora</taxon>
    </lineage>
</organism>